<dbReference type="PhylomeDB" id="A0A0G4GGA5"/>
<name>A0A0G4GGA5_9ALVE</name>
<gene>
    <name evidence="3" type="ORF">Cvel_21769</name>
</gene>
<sequence length="194" mass="21240">MRPIVRSVRSSKVGGETAVLPDTDSKKEETESAGSTKPFPAVAEVNRGELYDVLVWGLEGSGKTSMLKDFCTVFGTEEGQKKLLQAKKEDSPHVLFRASRFGQDLGIIKCSGKMQHYASVRDQLGRTKWLFLVYHTALNGYIGSFFISFQGPSRRAIDRLKLQDLAVEHISGGVGEVGVGTSSCASIRGRRGER</sequence>
<evidence type="ECO:0000256" key="2">
    <source>
        <dbReference type="SAM" id="Phobius"/>
    </source>
</evidence>
<feature type="transmembrane region" description="Helical" evidence="2">
    <location>
        <begin position="129"/>
        <end position="149"/>
    </location>
</feature>
<dbReference type="EMBL" id="CDMZ01001182">
    <property type="protein sequence ID" value="CEM28659.1"/>
    <property type="molecule type" value="Genomic_DNA"/>
</dbReference>
<organism evidence="3">
    <name type="scientific">Chromera velia CCMP2878</name>
    <dbReference type="NCBI Taxonomy" id="1169474"/>
    <lineage>
        <taxon>Eukaryota</taxon>
        <taxon>Sar</taxon>
        <taxon>Alveolata</taxon>
        <taxon>Colpodellida</taxon>
        <taxon>Chromeraceae</taxon>
        <taxon>Chromera</taxon>
    </lineage>
</organism>
<accession>A0A0G4GGA5</accession>
<evidence type="ECO:0000256" key="1">
    <source>
        <dbReference type="SAM" id="MobiDB-lite"/>
    </source>
</evidence>
<keyword evidence="2" id="KW-0472">Membrane</keyword>
<reference evidence="3" key="1">
    <citation type="submission" date="2014-11" db="EMBL/GenBank/DDBJ databases">
        <authorList>
            <person name="Otto D Thomas"/>
            <person name="Naeem Raeece"/>
        </authorList>
    </citation>
    <scope>NUCLEOTIDE SEQUENCE</scope>
</reference>
<dbReference type="VEuPathDB" id="CryptoDB:Cvel_21769"/>
<keyword evidence="2" id="KW-1133">Transmembrane helix</keyword>
<dbReference type="AlphaFoldDB" id="A0A0G4GGA5"/>
<keyword evidence="2" id="KW-0812">Transmembrane</keyword>
<evidence type="ECO:0000313" key="3">
    <source>
        <dbReference type="EMBL" id="CEM28659.1"/>
    </source>
</evidence>
<proteinExistence type="predicted"/>
<feature type="region of interest" description="Disordered" evidence="1">
    <location>
        <begin position="1"/>
        <end position="39"/>
    </location>
</feature>
<protein>
    <submittedName>
        <fullName evidence="3">Uncharacterized protein</fullName>
    </submittedName>
</protein>